<sequence length="125" mass="13841">MLIGFLSGKKKKIKPALYFYSVQIIWPFLVMMVTYLPVSYHSDSGGATLGVLLIISMIVNCIFAMTFDLGFGATVCYGITAFSVGIFAVFLSANIWSYLLIIIVSCLISLAIALIAKRRMLKRKK</sequence>
<evidence type="ECO:0000313" key="2">
    <source>
        <dbReference type="EMBL" id="OIO06871.1"/>
    </source>
</evidence>
<keyword evidence="1" id="KW-0812">Transmembrane</keyword>
<dbReference type="AlphaFoldDB" id="A0A1J4T9H6"/>
<organism evidence="2 3">
    <name type="scientific">Candidatus Falkowbacteria bacterium CG1_02_41_21</name>
    <dbReference type="NCBI Taxonomy" id="1805147"/>
    <lineage>
        <taxon>Bacteria</taxon>
        <taxon>Candidatus Falkowiibacteriota</taxon>
    </lineage>
</organism>
<evidence type="ECO:0000313" key="3">
    <source>
        <dbReference type="Proteomes" id="UP000182860"/>
    </source>
</evidence>
<feature type="transmembrane region" description="Helical" evidence="1">
    <location>
        <begin position="96"/>
        <end position="116"/>
    </location>
</feature>
<dbReference type="Proteomes" id="UP000182860">
    <property type="component" value="Unassembled WGS sequence"/>
</dbReference>
<accession>A0A1J4T9H6</accession>
<dbReference type="EMBL" id="MNUV01000058">
    <property type="protein sequence ID" value="OIO06871.1"/>
    <property type="molecule type" value="Genomic_DNA"/>
</dbReference>
<feature type="transmembrane region" description="Helical" evidence="1">
    <location>
        <begin position="44"/>
        <end position="63"/>
    </location>
</feature>
<comment type="caution">
    <text evidence="2">The sequence shown here is derived from an EMBL/GenBank/DDBJ whole genome shotgun (WGS) entry which is preliminary data.</text>
</comment>
<name>A0A1J4T9H6_9BACT</name>
<keyword evidence="1" id="KW-1133">Transmembrane helix</keyword>
<keyword evidence="1" id="KW-0472">Membrane</keyword>
<evidence type="ECO:0000256" key="1">
    <source>
        <dbReference type="SAM" id="Phobius"/>
    </source>
</evidence>
<reference evidence="2 3" key="1">
    <citation type="journal article" date="2016" name="Environ. Microbiol.">
        <title>Genomic resolution of a cold subsurface aquifer community provides metabolic insights for novel microbes adapted to high CO concentrations.</title>
        <authorList>
            <person name="Probst A.J."/>
            <person name="Castelle C.J."/>
            <person name="Singh A."/>
            <person name="Brown C.T."/>
            <person name="Anantharaman K."/>
            <person name="Sharon I."/>
            <person name="Hug L.A."/>
            <person name="Burstein D."/>
            <person name="Emerson J.B."/>
            <person name="Thomas B.C."/>
            <person name="Banfield J.F."/>
        </authorList>
    </citation>
    <scope>NUCLEOTIDE SEQUENCE [LARGE SCALE GENOMIC DNA]</scope>
    <source>
        <strain evidence="2">CG1_02_41_21</strain>
    </source>
</reference>
<gene>
    <name evidence="2" type="ORF">AUJ35_03170</name>
</gene>
<feature type="transmembrane region" description="Helical" evidence="1">
    <location>
        <begin position="17"/>
        <end position="38"/>
    </location>
</feature>
<feature type="transmembrane region" description="Helical" evidence="1">
    <location>
        <begin position="70"/>
        <end position="90"/>
    </location>
</feature>
<proteinExistence type="predicted"/>
<protein>
    <submittedName>
        <fullName evidence="2">Uncharacterized protein</fullName>
    </submittedName>
</protein>